<keyword evidence="1" id="KW-1133">Transmembrane helix</keyword>
<dbReference type="Pfam" id="PF02325">
    <property type="entry name" value="CCB3_YggT"/>
    <property type="match status" value="1"/>
</dbReference>
<evidence type="ECO:0000313" key="2">
    <source>
        <dbReference type="EMBL" id="UZJ23519.1"/>
    </source>
</evidence>
<dbReference type="EMBL" id="CP110615">
    <property type="protein sequence ID" value="UZJ23519.1"/>
    <property type="molecule type" value="Genomic_DNA"/>
</dbReference>
<evidence type="ECO:0000256" key="1">
    <source>
        <dbReference type="SAM" id="Phobius"/>
    </source>
</evidence>
<keyword evidence="1" id="KW-0472">Membrane</keyword>
<keyword evidence="3" id="KW-1185">Reference proteome</keyword>
<accession>A0ABY6NVV0</accession>
<keyword evidence="1" id="KW-0812">Transmembrane</keyword>
<reference evidence="2" key="1">
    <citation type="submission" date="2022-10" db="EMBL/GenBank/DDBJ databases">
        <title>Rhodococcus sp.75.</title>
        <authorList>
            <person name="Sun M."/>
        </authorList>
    </citation>
    <scope>NUCLEOTIDE SEQUENCE</scope>
    <source>
        <strain evidence="2">75</strain>
    </source>
</reference>
<feature type="transmembrane region" description="Helical" evidence="1">
    <location>
        <begin position="75"/>
        <end position="96"/>
    </location>
</feature>
<name>A0ABY6NVV0_9NOCA</name>
<proteinExistence type="predicted"/>
<dbReference type="Proteomes" id="UP001164965">
    <property type="component" value="Chromosome"/>
</dbReference>
<sequence length="98" mass="10936">MYIFLNVAYLVLFVFWLLLISRIVTETVRSFARDWRPSGAVAVGLEAVFTVTDPPVRGLRKIIPSVPIGGARLDVSIMVLLLVVYILMFSVQRAVLVS</sequence>
<dbReference type="InterPro" id="IPR003425">
    <property type="entry name" value="CCB3/YggT"/>
</dbReference>
<organism evidence="2 3">
    <name type="scientific">Rhodococcus antarcticus</name>
    <dbReference type="NCBI Taxonomy" id="2987751"/>
    <lineage>
        <taxon>Bacteria</taxon>
        <taxon>Bacillati</taxon>
        <taxon>Actinomycetota</taxon>
        <taxon>Actinomycetes</taxon>
        <taxon>Mycobacteriales</taxon>
        <taxon>Nocardiaceae</taxon>
        <taxon>Rhodococcus</taxon>
    </lineage>
</organism>
<protein>
    <submittedName>
        <fullName evidence="2">YggT family protein</fullName>
    </submittedName>
</protein>
<dbReference type="RefSeq" id="WP_265381626.1">
    <property type="nucleotide sequence ID" value="NZ_CP110615.1"/>
</dbReference>
<gene>
    <name evidence="2" type="ORF">RHODO2019_09775</name>
</gene>
<feature type="transmembrane region" description="Helical" evidence="1">
    <location>
        <begin position="7"/>
        <end position="25"/>
    </location>
</feature>
<evidence type="ECO:0000313" key="3">
    <source>
        <dbReference type="Proteomes" id="UP001164965"/>
    </source>
</evidence>